<organism evidence="1 2">
    <name type="scientific">Streptomyces flavochromogenes</name>
    <dbReference type="NCBI Taxonomy" id="68199"/>
    <lineage>
        <taxon>Bacteria</taxon>
        <taxon>Bacillati</taxon>
        <taxon>Actinomycetota</taxon>
        <taxon>Actinomycetes</taxon>
        <taxon>Kitasatosporales</taxon>
        <taxon>Streptomycetaceae</taxon>
        <taxon>Streptomyces</taxon>
    </lineage>
</organism>
<dbReference type="Proteomes" id="UP001602370">
    <property type="component" value="Unassembled WGS sequence"/>
</dbReference>
<dbReference type="SMART" id="SM00567">
    <property type="entry name" value="EZ_HEAT"/>
    <property type="match status" value="2"/>
</dbReference>
<accession>A0ABW6XWH9</accession>
<dbReference type="InterPro" id="IPR016024">
    <property type="entry name" value="ARM-type_fold"/>
</dbReference>
<keyword evidence="2" id="KW-1185">Reference proteome</keyword>
<dbReference type="SUPFAM" id="SSF48371">
    <property type="entry name" value="ARM repeat"/>
    <property type="match status" value="1"/>
</dbReference>
<dbReference type="RefSeq" id="WP_051819935.1">
    <property type="nucleotide sequence ID" value="NZ_JBIBDZ010000008.1"/>
</dbReference>
<name>A0ABW6XWH9_9ACTN</name>
<gene>
    <name evidence="1" type="ORF">ACFY8C_26460</name>
</gene>
<sequence length="213" mass="22181">MALTLEEAVARLGDKTSAKRRSAARRLGALADGAAGPALLDALRREADVRRSWETTYEMAIALGACGHRPAIGLLTELALRPTEDDAVHSALGEAIVRLRSLDEGLAAPLEWCLDQADPSLTDGALRAAATLGGAPAPTTVGRILDVLDPLDPYDGLRYWAAVAAANWPGKRADVFLASCAAGPRADVAEAARASLDARRADARDDGTLHAGA</sequence>
<dbReference type="EMBL" id="JBIBDZ010000008">
    <property type="protein sequence ID" value="MFF5921863.1"/>
    <property type="molecule type" value="Genomic_DNA"/>
</dbReference>
<proteinExistence type="predicted"/>
<dbReference type="InterPro" id="IPR011989">
    <property type="entry name" value="ARM-like"/>
</dbReference>
<dbReference type="Gene3D" id="1.25.10.10">
    <property type="entry name" value="Leucine-rich Repeat Variant"/>
    <property type="match status" value="1"/>
</dbReference>
<dbReference type="InterPro" id="IPR004155">
    <property type="entry name" value="PBS_lyase_HEAT"/>
</dbReference>
<protein>
    <submittedName>
        <fullName evidence="1">HEAT repeat domain-containing protein</fullName>
    </submittedName>
</protein>
<evidence type="ECO:0000313" key="2">
    <source>
        <dbReference type="Proteomes" id="UP001602370"/>
    </source>
</evidence>
<evidence type="ECO:0000313" key="1">
    <source>
        <dbReference type="EMBL" id="MFF5921863.1"/>
    </source>
</evidence>
<comment type="caution">
    <text evidence="1">The sequence shown here is derived from an EMBL/GenBank/DDBJ whole genome shotgun (WGS) entry which is preliminary data.</text>
</comment>
<reference evidence="1 2" key="1">
    <citation type="submission" date="2024-10" db="EMBL/GenBank/DDBJ databases">
        <title>The Natural Products Discovery Center: Release of the First 8490 Sequenced Strains for Exploring Actinobacteria Biosynthetic Diversity.</title>
        <authorList>
            <person name="Kalkreuter E."/>
            <person name="Kautsar S.A."/>
            <person name="Yang D."/>
            <person name="Bader C.D."/>
            <person name="Teijaro C.N."/>
            <person name="Fluegel L."/>
            <person name="Davis C.M."/>
            <person name="Simpson J.R."/>
            <person name="Lauterbach L."/>
            <person name="Steele A.D."/>
            <person name="Gui C."/>
            <person name="Meng S."/>
            <person name="Li G."/>
            <person name="Viehrig K."/>
            <person name="Ye F."/>
            <person name="Su P."/>
            <person name="Kiefer A.F."/>
            <person name="Nichols A."/>
            <person name="Cepeda A.J."/>
            <person name="Yan W."/>
            <person name="Fan B."/>
            <person name="Jiang Y."/>
            <person name="Adhikari A."/>
            <person name="Zheng C.-J."/>
            <person name="Schuster L."/>
            <person name="Cowan T.M."/>
            <person name="Smanski M.J."/>
            <person name="Chevrette M.G."/>
            <person name="De Carvalho L.P.S."/>
            <person name="Shen B."/>
        </authorList>
    </citation>
    <scope>NUCLEOTIDE SEQUENCE [LARGE SCALE GENOMIC DNA]</scope>
    <source>
        <strain evidence="1 2">NPDC012605</strain>
    </source>
</reference>